<accession>A0A8S0QXF4</accession>
<protein>
    <submittedName>
        <fullName evidence="1">Vacuolar sorting-associated 13B</fullName>
    </submittedName>
</protein>
<proteinExistence type="predicted"/>
<sequence>MRDESFIVIYSVVSLVIHAVELERLAVYLDSDISSWYVDKSWEDLLPSEWGQIFKFGAKDGKPTAGTLEKHSYVL</sequence>
<dbReference type="PANTHER" id="PTHR45523">
    <property type="entry name" value="TETRATRICOPEPTIDE REPEAT (TPR)-CONTAINING PROTEIN-RELATED"/>
    <property type="match status" value="1"/>
</dbReference>
<comment type="caution">
    <text evidence="1">The sequence shown here is derived from an EMBL/GenBank/DDBJ whole genome shotgun (WGS) entry which is preliminary data.</text>
</comment>
<name>A0A8S0QXF4_OLEEU</name>
<organism evidence="1 2">
    <name type="scientific">Olea europaea subsp. europaea</name>
    <dbReference type="NCBI Taxonomy" id="158383"/>
    <lineage>
        <taxon>Eukaryota</taxon>
        <taxon>Viridiplantae</taxon>
        <taxon>Streptophyta</taxon>
        <taxon>Embryophyta</taxon>
        <taxon>Tracheophyta</taxon>
        <taxon>Spermatophyta</taxon>
        <taxon>Magnoliopsida</taxon>
        <taxon>eudicotyledons</taxon>
        <taxon>Gunneridae</taxon>
        <taxon>Pentapetalae</taxon>
        <taxon>asterids</taxon>
        <taxon>lamiids</taxon>
        <taxon>Lamiales</taxon>
        <taxon>Oleaceae</taxon>
        <taxon>Oleeae</taxon>
        <taxon>Olea</taxon>
    </lineage>
</organism>
<dbReference type="EMBL" id="CACTIH010001981">
    <property type="protein sequence ID" value="CAA2970655.1"/>
    <property type="molecule type" value="Genomic_DNA"/>
</dbReference>
<dbReference type="Gramene" id="OE9A092812T1">
    <property type="protein sequence ID" value="OE9A092812C1"/>
    <property type="gene ID" value="OE9A092812"/>
</dbReference>
<evidence type="ECO:0000313" key="1">
    <source>
        <dbReference type="EMBL" id="CAA2970655.1"/>
    </source>
</evidence>
<evidence type="ECO:0000313" key="2">
    <source>
        <dbReference type="Proteomes" id="UP000594638"/>
    </source>
</evidence>
<reference evidence="1 2" key="1">
    <citation type="submission" date="2019-12" db="EMBL/GenBank/DDBJ databases">
        <authorList>
            <person name="Alioto T."/>
            <person name="Alioto T."/>
            <person name="Gomez Garrido J."/>
        </authorList>
    </citation>
    <scope>NUCLEOTIDE SEQUENCE [LARGE SCALE GENOMIC DNA]</scope>
</reference>
<dbReference type="OrthoDB" id="428159at2759"/>
<dbReference type="PANTHER" id="PTHR45523:SF3">
    <property type="entry name" value="VACUOLAR PROTEIN SORTING-ASSOCIATED PROTEIN 13A"/>
    <property type="match status" value="1"/>
</dbReference>
<dbReference type="Proteomes" id="UP000594638">
    <property type="component" value="Unassembled WGS sequence"/>
</dbReference>
<keyword evidence="2" id="KW-1185">Reference proteome</keyword>
<gene>
    <name evidence="1" type="ORF">OLEA9_A092812</name>
</gene>
<dbReference type="AlphaFoldDB" id="A0A8S0QXF4"/>